<dbReference type="OrthoDB" id="10265990at2759"/>
<dbReference type="FunCoup" id="G4THA4">
    <property type="interactions" value="335"/>
</dbReference>
<keyword evidence="7 13" id="KW-0653">Protein transport</keyword>
<reference evidence="17 18" key="1">
    <citation type="journal article" date="2011" name="PLoS Pathog.">
        <title>Endophytic Life Strategies Decoded by Genome and Transcriptome Analyses of the Mutualistic Root Symbiont Piriformospora indica.</title>
        <authorList>
            <person name="Zuccaro A."/>
            <person name="Lahrmann U."/>
            <person name="Guldener U."/>
            <person name="Langen G."/>
            <person name="Pfiffi S."/>
            <person name="Biedenkopf D."/>
            <person name="Wong P."/>
            <person name="Samans B."/>
            <person name="Grimm C."/>
            <person name="Basiewicz M."/>
            <person name="Murat C."/>
            <person name="Martin F."/>
            <person name="Kogel K.H."/>
        </authorList>
    </citation>
    <scope>NUCLEOTIDE SEQUENCE [LARGE SCALE GENOMIC DNA]</scope>
    <source>
        <strain evidence="17 18">DSM 11827</strain>
    </source>
</reference>
<keyword evidence="6" id="KW-0067">ATP-binding</keyword>
<evidence type="ECO:0000256" key="15">
    <source>
        <dbReference type="SAM" id="MobiDB-lite"/>
    </source>
</evidence>
<dbReference type="EMBL" id="CAFZ01000091">
    <property type="protein sequence ID" value="CCA70697.1"/>
    <property type="molecule type" value="Genomic_DNA"/>
</dbReference>
<dbReference type="FunFam" id="3.10.450.240:FF:000002">
    <property type="entry name" value="Mitochondrial import inner membrane translocase subunit TIM44"/>
    <property type="match status" value="1"/>
</dbReference>
<dbReference type="GO" id="GO:0005524">
    <property type="term" value="F:ATP binding"/>
    <property type="evidence" value="ECO:0007669"/>
    <property type="project" value="UniProtKB-KW"/>
</dbReference>
<dbReference type="PANTHER" id="PTHR10721">
    <property type="entry name" value="MITOCHONDRIAL IMPORT INNER MEMBRANE TRANSLOCASE SUBUNIT TIM44"/>
    <property type="match status" value="1"/>
</dbReference>
<evidence type="ECO:0000256" key="2">
    <source>
        <dbReference type="ARBA" id="ARBA00009597"/>
    </source>
</evidence>
<evidence type="ECO:0000256" key="11">
    <source>
        <dbReference type="ARBA" id="ARBA00023136"/>
    </source>
</evidence>
<dbReference type="SUPFAM" id="SSF54427">
    <property type="entry name" value="NTF2-like"/>
    <property type="match status" value="1"/>
</dbReference>
<comment type="similarity">
    <text evidence="2 13">Belongs to the Tim44 family.</text>
</comment>
<dbReference type="InParanoid" id="G4THA4"/>
<feature type="domain" description="Tim44-like" evidence="16">
    <location>
        <begin position="291"/>
        <end position="444"/>
    </location>
</feature>
<feature type="compositionally biased region" description="Low complexity" evidence="15">
    <location>
        <begin position="32"/>
        <end position="44"/>
    </location>
</feature>
<comment type="function">
    <text evidence="13">Essential component of the PAM complex, a complex required for the translocation of transit peptide-containing proteins from the inner membrane into the mitochondrial matrix in an ATP-dependent manner.</text>
</comment>
<dbReference type="SMART" id="SM00978">
    <property type="entry name" value="Tim44"/>
    <property type="match status" value="1"/>
</dbReference>
<dbReference type="GO" id="GO:0030150">
    <property type="term" value="P:protein import into mitochondrial matrix"/>
    <property type="evidence" value="ECO:0007669"/>
    <property type="project" value="InterPro"/>
</dbReference>
<comment type="subcellular location">
    <subcellularLocation>
        <location evidence="1">Mitochondrion inner membrane</location>
        <topology evidence="1">Peripheral membrane protein</topology>
    </subcellularLocation>
</comment>
<organism evidence="17 18">
    <name type="scientific">Serendipita indica (strain DSM 11827)</name>
    <name type="common">Root endophyte fungus</name>
    <name type="synonym">Piriformospora indica</name>
    <dbReference type="NCBI Taxonomy" id="1109443"/>
    <lineage>
        <taxon>Eukaryota</taxon>
        <taxon>Fungi</taxon>
        <taxon>Dikarya</taxon>
        <taxon>Basidiomycota</taxon>
        <taxon>Agaricomycotina</taxon>
        <taxon>Agaricomycetes</taxon>
        <taxon>Sebacinales</taxon>
        <taxon>Serendipitaceae</taxon>
        <taxon>Serendipita</taxon>
    </lineage>
</organism>
<keyword evidence="14" id="KW-0175">Coiled coil</keyword>
<evidence type="ECO:0000256" key="14">
    <source>
        <dbReference type="SAM" id="Coils"/>
    </source>
</evidence>
<evidence type="ECO:0000256" key="6">
    <source>
        <dbReference type="ARBA" id="ARBA00022840"/>
    </source>
</evidence>
<dbReference type="GO" id="GO:0051087">
    <property type="term" value="F:protein-folding chaperone binding"/>
    <property type="evidence" value="ECO:0007669"/>
    <property type="project" value="InterPro"/>
</dbReference>
<proteinExistence type="inferred from homology"/>
<evidence type="ECO:0000256" key="9">
    <source>
        <dbReference type="ARBA" id="ARBA00023010"/>
    </source>
</evidence>
<evidence type="ECO:0000256" key="1">
    <source>
        <dbReference type="ARBA" id="ARBA00004637"/>
    </source>
</evidence>
<dbReference type="GO" id="GO:0005743">
    <property type="term" value="C:mitochondrial inner membrane"/>
    <property type="evidence" value="ECO:0007669"/>
    <property type="project" value="UniProtKB-SubCell"/>
</dbReference>
<dbReference type="eggNOG" id="KOG2580">
    <property type="taxonomic scope" value="Eukaryota"/>
</dbReference>
<evidence type="ECO:0000256" key="3">
    <source>
        <dbReference type="ARBA" id="ARBA00022448"/>
    </source>
</evidence>
<feature type="coiled-coil region" evidence="14">
    <location>
        <begin position="61"/>
        <end position="88"/>
    </location>
</feature>
<keyword evidence="4" id="KW-0547">Nucleotide-binding</keyword>
<dbReference type="Gene3D" id="3.10.450.240">
    <property type="match status" value="1"/>
</dbReference>
<evidence type="ECO:0000313" key="17">
    <source>
        <dbReference type="EMBL" id="CCA70697.1"/>
    </source>
</evidence>
<evidence type="ECO:0000313" key="18">
    <source>
        <dbReference type="Proteomes" id="UP000007148"/>
    </source>
</evidence>
<dbReference type="STRING" id="1109443.G4THA4"/>
<keyword evidence="11 13" id="KW-0472">Membrane</keyword>
<evidence type="ECO:0000256" key="5">
    <source>
        <dbReference type="ARBA" id="ARBA00022792"/>
    </source>
</evidence>
<comment type="caution">
    <text evidence="17">The sequence shown here is derived from an EMBL/GenBank/DDBJ whole genome shotgun (WGS) entry which is preliminary data.</text>
</comment>
<dbReference type="PIRSF" id="PIRSF037871">
    <property type="entry name" value="TIM44"/>
    <property type="match status" value="1"/>
</dbReference>
<sequence>MLPRQLLARAGRLRTSSPRILIAHNRVNRLQPSPASSLHSSASRKSNEPPKSPFQTFVDVLKEELQKSRELQEGVKQLQGDVDKLQDSEALKRAREMYERARLTSSIRENPRLRAAADELKRTGGKIGDAVGEAIKSLDESDFMRRMREASSAVANTVSTATEPIRKTEAYKVLADTVLEALDDSGTAKHAGYEEKEARRLRRQKRLAKAGKSGGIGKARTVENPDAGSAMVLHKDSEKREKWDNLKETNPILRGLVNLRKAYDESENPVISSVRGVTESVSSFLFDETEQAQVTRLLKMMDPSYDPETFQRELREYIIPEVVDAYLSADQESLQMWCGEGTYNVLWATLDTYLRQGLVSDSKVLDIRQVDITGGKILENNVPVLIVTCTTQEVLIFRDPKTREIVVGQEDRVEQCTYGAVITRIPEEMDNEITGGWKVVEMARRAARAYL</sequence>
<accession>G4THA4</accession>
<evidence type="ECO:0000256" key="4">
    <source>
        <dbReference type="ARBA" id="ARBA00022741"/>
    </source>
</evidence>
<protein>
    <recommendedName>
        <fullName evidence="12 13">Mitochondrial import inner membrane translocase subunit TIM44</fullName>
    </recommendedName>
</protein>
<evidence type="ECO:0000256" key="7">
    <source>
        <dbReference type="ARBA" id="ARBA00022927"/>
    </source>
</evidence>
<keyword evidence="10 13" id="KW-0496">Mitochondrion</keyword>
<dbReference type="InterPro" id="IPR017303">
    <property type="entry name" value="Tim44"/>
</dbReference>
<evidence type="ECO:0000259" key="16">
    <source>
        <dbReference type="SMART" id="SM00978"/>
    </source>
</evidence>
<dbReference type="Proteomes" id="UP000007148">
    <property type="component" value="Unassembled WGS sequence"/>
</dbReference>
<evidence type="ECO:0000256" key="12">
    <source>
        <dbReference type="ARBA" id="ARBA00074309"/>
    </source>
</evidence>
<evidence type="ECO:0000256" key="8">
    <source>
        <dbReference type="ARBA" id="ARBA00022946"/>
    </source>
</evidence>
<feature type="region of interest" description="Disordered" evidence="15">
    <location>
        <begin position="189"/>
        <end position="228"/>
    </location>
</feature>
<keyword evidence="8" id="KW-0809">Transit peptide</keyword>
<keyword evidence="9 13" id="KW-0811">Translocation</keyword>
<dbReference type="InterPro" id="IPR007379">
    <property type="entry name" value="Tim44-like_dom"/>
</dbReference>
<dbReference type="Pfam" id="PF04280">
    <property type="entry name" value="Tim44"/>
    <property type="match status" value="1"/>
</dbReference>
<dbReference type="HOGENOM" id="CLU_020932_2_0_1"/>
<dbReference type="InterPro" id="IPR039544">
    <property type="entry name" value="Tim44-like"/>
</dbReference>
<keyword evidence="3 13" id="KW-0813">Transport</keyword>
<feature type="compositionally biased region" description="Basic residues" evidence="15">
    <location>
        <begin position="199"/>
        <end position="209"/>
    </location>
</feature>
<dbReference type="InterPro" id="IPR032710">
    <property type="entry name" value="NTF2-like_dom_sf"/>
</dbReference>
<dbReference type="OMA" id="NFQMEPF"/>
<evidence type="ECO:0000256" key="13">
    <source>
        <dbReference type="PIRNR" id="PIRNR037871"/>
    </source>
</evidence>
<gene>
    <name evidence="17" type="ORF">PIIN_04631</name>
</gene>
<keyword evidence="18" id="KW-1185">Reference proteome</keyword>
<dbReference type="AlphaFoldDB" id="G4THA4"/>
<dbReference type="PANTHER" id="PTHR10721:SF1">
    <property type="entry name" value="MITOCHONDRIAL IMPORT INNER MEMBRANE TRANSLOCASE SUBUNIT TIM44"/>
    <property type="match status" value="1"/>
</dbReference>
<feature type="region of interest" description="Disordered" evidence="15">
    <location>
        <begin position="26"/>
        <end position="54"/>
    </location>
</feature>
<evidence type="ECO:0000256" key="10">
    <source>
        <dbReference type="ARBA" id="ARBA00023128"/>
    </source>
</evidence>
<keyword evidence="5 13" id="KW-0999">Mitochondrion inner membrane</keyword>
<name>G4THA4_SERID</name>